<dbReference type="SUPFAM" id="SSF54862">
    <property type="entry name" value="4Fe-4S ferredoxins"/>
    <property type="match status" value="1"/>
</dbReference>
<evidence type="ECO:0000256" key="7">
    <source>
        <dbReference type="ARBA" id="ARBA00023014"/>
    </source>
</evidence>
<dbReference type="HOGENOM" id="CLU_058393_1_0_2"/>
<dbReference type="PANTHER" id="PTHR43687">
    <property type="entry name" value="ADENYLYLSULFATE REDUCTASE, BETA SUBUNIT"/>
    <property type="match status" value="1"/>
</dbReference>
<protein>
    <submittedName>
        <fullName evidence="9">Iron-sulfur cluster-binding protein</fullName>
    </submittedName>
</protein>
<dbReference type="EMBL" id="CP009502">
    <property type="protein sequence ID" value="AKB15396.1"/>
    <property type="molecule type" value="Genomic_DNA"/>
</dbReference>
<organism evidence="9 10">
    <name type="scientific">Methanosarcina thermophila CHTI-55</name>
    <dbReference type="NCBI Taxonomy" id="1434121"/>
    <lineage>
        <taxon>Archaea</taxon>
        <taxon>Methanobacteriati</taxon>
        <taxon>Methanobacteriota</taxon>
        <taxon>Stenosarchaea group</taxon>
        <taxon>Methanomicrobia</taxon>
        <taxon>Methanosarcinales</taxon>
        <taxon>Methanosarcinaceae</taxon>
        <taxon>Methanosarcina</taxon>
    </lineage>
</organism>
<dbReference type="AlphaFoldDB" id="A0A0E3NHR8"/>
<dbReference type="InterPro" id="IPR017896">
    <property type="entry name" value="4Fe4S_Fe-S-bd"/>
</dbReference>
<evidence type="ECO:0000313" key="10">
    <source>
        <dbReference type="Proteomes" id="UP000056925"/>
    </source>
</evidence>
<dbReference type="GO" id="GO:0051539">
    <property type="term" value="F:4 iron, 4 sulfur cluster binding"/>
    <property type="evidence" value="ECO:0007669"/>
    <property type="project" value="UniProtKB-KW"/>
</dbReference>
<evidence type="ECO:0000256" key="5">
    <source>
        <dbReference type="ARBA" id="ARBA00022982"/>
    </source>
</evidence>
<dbReference type="InterPro" id="IPR017900">
    <property type="entry name" value="4Fe4S_Fe_S_CS"/>
</dbReference>
<dbReference type="Pfam" id="PF04015">
    <property type="entry name" value="DUF362"/>
    <property type="match status" value="1"/>
</dbReference>
<dbReference type="PROSITE" id="PS51379">
    <property type="entry name" value="4FE4S_FER_2"/>
    <property type="match status" value="2"/>
</dbReference>
<keyword evidence="7" id="KW-0411">Iron-sulfur</keyword>
<keyword evidence="3" id="KW-0479">Metal-binding</keyword>
<dbReference type="GO" id="GO:0016491">
    <property type="term" value="F:oxidoreductase activity"/>
    <property type="evidence" value="ECO:0007669"/>
    <property type="project" value="UniProtKB-ARBA"/>
</dbReference>
<keyword evidence="2" id="KW-0004">4Fe-4S</keyword>
<dbReference type="InterPro" id="IPR007160">
    <property type="entry name" value="DUF362"/>
</dbReference>
<evidence type="ECO:0000256" key="6">
    <source>
        <dbReference type="ARBA" id="ARBA00023004"/>
    </source>
</evidence>
<dbReference type="GO" id="GO:0046872">
    <property type="term" value="F:metal ion binding"/>
    <property type="evidence" value="ECO:0007669"/>
    <property type="project" value="UniProtKB-KW"/>
</dbReference>
<dbReference type="Gene3D" id="3.30.70.20">
    <property type="match status" value="1"/>
</dbReference>
<dbReference type="PROSITE" id="PS00198">
    <property type="entry name" value="4FE4S_FER_1"/>
    <property type="match status" value="1"/>
</dbReference>
<evidence type="ECO:0000313" key="9">
    <source>
        <dbReference type="EMBL" id="AKB15396.1"/>
    </source>
</evidence>
<keyword evidence="6" id="KW-0408">Iron</keyword>
<dbReference type="KEGG" id="mthe:MSTHC_1078"/>
<dbReference type="PANTHER" id="PTHR43687:SF6">
    <property type="entry name" value="L-ASPARTATE SEMIALDEHYDE SULFURTRANSFERASE IRON-SULFUR SUBUNIT"/>
    <property type="match status" value="1"/>
</dbReference>
<evidence type="ECO:0000256" key="2">
    <source>
        <dbReference type="ARBA" id="ARBA00022485"/>
    </source>
</evidence>
<dbReference type="GeneID" id="41602399"/>
<name>A0A0E3NHR8_METTE</name>
<evidence type="ECO:0000256" key="3">
    <source>
        <dbReference type="ARBA" id="ARBA00022723"/>
    </source>
</evidence>
<accession>A0A0E3NHR8</accession>
<feature type="domain" description="4Fe-4S ferredoxin-type" evidence="8">
    <location>
        <begin position="334"/>
        <end position="363"/>
    </location>
</feature>
<keyword evidence="4" id="KW-0677">Repeat</keyword>
<reference evidence="9 10" key="1">
    <citation type="submission" date="2014-07" db="EMBL/GenBank/DDBJ databases">
        <title>Methanogenic archaea and the global carbon cycle.</title>
        <authorList>
            <person name="Henriksen J.R."/>
            <person name="Luke J."/>
            <person name="Reinhart S."/>
            <person name="Benedict M.N."/>
            <person name="Youngblut N.D."/>
            <person name="Metcalf M.E."/>
            <person name="Whitaker R.J."/>
            <person name="Metcalf W.W."/>
        </authorList>
    </citation>
    <scope>NUCLEOTIDE SEQUENCE [LARGE SCALE GENOMIC DNA]</scope>
    <source>
        <strain evidence="9 10">CHTI-55</strain>
    </source>
</reference>
<dbReference type="RefSeq" id="WP_148704403.1">
    <property type="nucleotide sequence ID" value="NZ_CP009502.1"/>
</dbReference>
<sequence length="379" mass="40565">MNRVSIIRCPDYSGTKKAIAEALELVGGLENIIQPGDRVLLKPNILAASSPENAVTTHPSVVASMCEFVLQAGGKPVVGDGAGISRPGATSKALRASGIEEAARKAGAEVVNFETAGFTLVDVPDSLQFRKLYIANPVLEADVVISLPKLKTHELTYYTGAVKNFFGTLPLKCRKEAHLLGKRELFGEAVADVYSVIMPAFAVMDGIIGMEGDGPSHGKPINSGVVLASQDCVSLDIVAAEMIGFEPLKIPTTAGAMKKGFGNQCPVVVGTPLKEVKIKFKPSSGGVSTAPSFLTRSLGKYYKIYPRINRRKCTHCGACYLNCSPHAVERLEDGSYRINEDKCILCYCCRELCPSNAVEIKKSLLARLMTAKENLTGKI</sequence>
<proteinExistence type="predicted"/>
<keyword evidence="5" id="KW-0249">Electron transport</keyword>
<keyword evidence="1" id="KW-0813">Transport</keyword>
<dbReference type="Pfam" id="PF12838">
    <property type="entry name" value="Fer4_7"/>
    <property type="match status" value="1"/>
</dbReference>
<evidence type="ECO:0000256" key="4">
    <source>
        <dbReference type="ARBA" id="ARBA00022737"/>
    </source>
</evidence>
<dbReference type="PATRIC" id="fig|1434121.4.peg.1344"/>
<evidence type="ECO:0000256" key="1">
    <source>
        <dbReference type="ARBA" id="ARBA00022448"/>
    </source>
</evidence>
<gene>
    <name evidence="9" type="ORF">MSTHC_1078</name>
</gene>
<dbReference type="InterPro" id="IPR050572">
    <property type="entry name" value="Fe-S_Ferredoxin"/>
</dbReference>
<feature type="domain" description="4Fe-4S ferredoxin-type" evidence="8">
    <location>
        <begin position="304"/>
        <end position="333"/>
    </location>
</feature>
<evidence type="ECO:0000259" key="8">
    <source>
        <dbReference type="PROSITE" id="PS51379"/>
    </source>
</evidence>
<dbReference type="Proteomes" id="UP000056925">
    <property type="component" value="Chromosome"/>
</dbReference>